<dbReference type="AlphaFoldDB" id="A0A6I4MLS1"/>
<keyword evidence="1" id="KW-0723">Serine/threonine-protein kinase</keyword>
<protein>
    <recommendedName>
        <fullName evidence="2">Histidine kinase/HSP90-like ATPase domain-containing protein</fullName>
    </recommendedName>
</protein>
<dbReference type="CDD" id="cd16936">
    <property type="entry name" value="HATPase_RsbW-like"/>
    <property type="match status" value="1"/>
</dbReference>
<dbReference type="PANTHER" id="PTHR35526">
    <property type="entry name" value="ANTI-SIGMA-F FACTOR RSBW-RELATED"/>
    <property type="match status" value="1"/>
</dbReference>
<reference evidence="3" key="1">
    <citation type="submission" date="2019-12" db="EMBL/GenBank/DDBJ databases">
        <title>Actinomadura physcomitrii sp. nov., a novel actinomycete isolated from moss [Physcomitrium sphaericum (Ludw) Fuernr].</title>
        <authorList>
            <person name="Zhuang X."/>
        </authorList>
    </citation>
    <scope>NUCLEOTIDE SEQUENCE [LARGE SCALE GENOMIC DNA]</scope>
    <source>
        <strain evidence="3">LD22</strain>
    </source>
</reference>
<feature type="domain" description="Histidine kinase/HSP90-like ATPase" evidence="2">
    <location>
        <begin position="29"/>
        <end position="136"/>
    </location>
</feature>
<dbReference type="InterPro" id="IPR036890">
    <property type="entry name" value="HATPase_C_sf"/>
</dbReference>
<evidence type="ECO:0000313" key="4">
    <source>
        <dbReference type="Proteomes" id="UP000462055"/>
    </source>
</evidence>
<dbReference type="PANTHER" id="PTHR35526:SF3">
    <property type="entry name" value="ANTI-SIGMA-F FACTOR RSBW"/>
    <property type="match status" value="1"/>
</dbReference>
<name>A0A6I4MLS1_9ACTN</name>
<gene>
    <name evidence="3" type="ORF">F8568_035480</name>
</gene>
<dbReference type="Proteomes" id="UP000462055">
    <property type="component" value="Unassembled WGS sequence"/>
</dbReference>
<dbReference type="GO" id="GO:0004674">
    <property type="term" value="F:protein serine/threonine kinase activity"/>
    <property type="evidence" value="ECO:0007669"/>
    <property type="project" value="UniProtKB-KW"/>
</dbReference>
<dbReference type="Pfam" id="PF13581">
    <property type="entry name" value="HATPase_c_2"/>
    <property type="match status" value="1"/>
</dbReference>
<organism evidence="3 4">
    <name type="scientific">Actinomadura physcomitrii</name>
    <dbReference type="NCBI Taxonomy" id="2650748"/>
    <lineage>
        <taxon>Bacteria</taxon>
        <taxon>Bacillati</taxon>
        <taxon>Actinomycetota</taxon>
        <taxon>Actinomycetes</taxon>
        <taxon>Streptosporangiales</taxon>
        <taxon>Thermomonosporaceae</taxon>
        <taxon>Actinomadura</taxon>
    </lineage>
</organism>
<dbReference type="EMBL" id="WBMS02000039">
    <property type="protein sequence ID" value="MWA05575.1"/>
    <property type="molecule type" value="Genomic_DNA"/>
</dbReference>
<dbReference type="InterPro" id="IPR050267">
    <property type="entry name" value="Anti-sigma-factor_SerPK"/>
</dbReference>
<keyword evidence="4" id="KW-1185">Reference proteome</keyword>
<accession>A0A6I4MLS1</accession>
<evidence type="ECO:0000256" key="1">
    <source>
        <dbReference type="ARBA" id="ARBA00022527"/>
    </source>
</evidence>
<keyword evidence="1" id="KW-0808">Transferase</keyword>
<keyword evidence="1" id="KW-0418">Kinase</keyword>
<proteinExistence type="predicted"/>
<evidence type="ECO:0000259" key="2">
    <source>
        <dbReference type="Pfam" id="PF13581"/>
    </source>
</evidence>
<comment type="caution">
    <text evidence="3">The sequence shown here is derived from an EMBL/GenBank/DDBJ whole genome shotgun (WGS) entry which is preliminary data.</text>
</comment>
<evidence type="ECO:0000313" key="3">
    <source>
        <dbReference type="EMBL" id="MWA05575.1"/>
    </source>
</evidence>
<dbReference type="RefSeq" id="WP_151598009.1">
    <property type="nucleotide sequence ID" value="NZ_WBMS02000039.1"/>
</dbReference>
<dbReference type="InterPro" id="IPR003594">
    <property type="entry name" value="HATPase_dom"/>
</dbReference>
<dbReference type="Gene3D" id="3.30.565.10">
    <property type="entry name" value="Histidine kinase-like ATPase, C-terminal domain"/>
    <property type="match status" value="1"/>
</dbReference>
<sequence length="253" mass="26854">MVQTVQAGQISIGHAAEIAHGGMCAWRLPSDATSASVSRSLIAMALKTLGLDRDVIDDVGLAASELTTNAYNHGAQPDVPATSFPPELWLWARATPSPQLVVSVFDSCRDSFPDTAPHDLLDEHGKGLGIVAMLAAAWGAHPSRSRLGGGQRGKAVWCAFPLLGAWPNPKLTAPPVLAARHLAASLTARGIRDVEHRHGRGVSLVTVPVPNGKINVWVEPAHLAYATGDGSRRRRPVADLHDVAEHLTAHHEQ</sequence>